<keyword evidence="4" id="KW-0503">Monooxygenase</keyword>
<dbReference type="CDD" id="cd04730">
    <property type="entry name" value="NPD_like"/>
    <property type="match status" value="1"/>
</dbReference>
<keyword evidence="5" id="KW-1185">Reference proteome</keyword>
<dbReference type="InterPro" id="IPR004136">
    <property type="entry name" value="NMO"/>
</dbReference>
<keyword evidence="2" id="KW-0288">FMN</keyword>
<sequence>MRPYATMGGVIQTSLTRSFGLTTPVVGAPMAGVAGGALARAVSAAGGLGMIGVSGAVPTEYVTEQCAIAAGLPFGVGLMAWVLPDRPDLLDATIAARPALVSVSFGDPSPWADRLHAAGIPVAVQVNTTADVHRAVAAGADLLVAQGTEAGGHTGHRATLPLLQEALTLTDRPVLAAGGIATGSGMAAALVAGAAGVWIGTALLACPEGLGTPAARARVCGASGDDTVLTRAFDVAQRLAWPQRWPGRALTNVFSRTWHGREDELLADDAASQRVVQARISGDLDQAPVYAGEAVGLVTAERSASDVVRELDAGAQRALRAAADLLA</sequence>
<dbReference type="PANTHER" id="PTHR32332:SF31">
    <property type="entry name" value="2-NITROPROPANE DIOXYGENASE FAMILY, PUTATIVE (AFU_ORTHOLOGUE AFUA_2G09850)-RELATED"/>
    <property type="match status" value="1"/>
</dbReference>
<dbReference type="STRING" id="673521.SAMN05660991_02787"/>
<dbReference type="InterPro" id="IPR013785">
    <property type="entry name" value="Aldolase_TIM"/>
</dbReference>
<dbReference type="AlphaFoldDB" id="A0A1H8UDL2"/>
<gene>
    <name evidence="4" type="ORF">SAMN05660991_02787</name>
</gene>
<reference evidence="5" key="1">
    <citation type="submission" date="2016-10" db="EMBL/GenBank/DDBJ databases">
        <authorList>
            <person name="Varghese N."/>
            <person name="Submissions S."/>
        </authorList>
    </citation>
    <scope>NUCLEOTIDE SEQUENCE [LARGE SCALE GENOMIC DNA]</scope>
    <source>
        <strain evidence="5">DSM 45413</strain>
    </source>
</reference>
<dbReference type="Proteomes" id="UP000198960">
    <property type="component" value="Unassembled WGS sequence"/>
</dbReference>
<dbReference type="EMBL" id="FOEE01000008">
    <property type="protein sequence ID" value="SEP00944.1"/>
    <property type="molecule type" value="Genomic_DNA"/>
</dbReference>
<evidence type="ECO:0000256" key="3">
    <source>
        <dbReference type="ARBA" id="ARBA00023002"/>
    </source>
</evidence>
<keyword evidence="3" id="KW-0560">Oxidoreductase</keyword>
<dbReference type="Gene3D" id="3.20.20.70">
    <property type="entry name" value="Aldolase class I"/>
    <property type="match status" value="1"/>
</dbReference>
<accession>A0A1H8UDL2</accession>
<evidence type="ECO:0000256" key="1">
    <source>
        <dbReference type="ARBA" id="ARBA00022630"/>
    </source>
</evidence>
<evidence type="ECO:0000313" key="4">
    <source>
        <dbReference type="EMBL" id="SEP00944.1"/>
    </source>
</evidence>
<evidence type="ECO:0000256" key="2">
    <source>
        <dbReference type="ARBA" id="ARBA00022643"/>
    </source>
</evidence>
<keyword evidence="1" id="KW-0285">Flavoprotein</keyword>
<name>A0A1H8UDL2_9ACTN</name>
<proteinExistence type="predicted"/>
<protein>
    <submittedName>
        <fullName evidence="4">Nitronate monooxygenase</fullName>
    </submittedName>
</protein>
<organism evidence="4 5">
    <name type="scientific">Trujillonella endophytica</name>
    <dbReference type="NCBI Taxonomy" id="673521"/>
    <lineage>
        <taxon>Bacteria</taxon>
        <taxon>Bacillati</taxon>
        <taxon>Actinomycetota</taxon>
        <taxon>Actinomycetes</taxon>
        <taxon>Geodermatophilales</taxon>
        <taxon>Geodermatophilaceae</taxon>
        <taxon>Trujillonella</taxon>
    </lineage>
</organism>
<dbReference type="GO" id="GO:0018580">
    <property type="term" value="F:nitronate monooxygenase activity"/>
    <property type="evidence" value="ECO:0007669"/>
    <property type="project" value="InterPro"/>
</dbReference>
<dbReference type="SUPFAM" id="SSF51412">
    <property type="entry name" value="Inosine monophosphate dehydrogenase (IMPDH)"/>
    <property type="match status" value="1"/>
</dbReference>
<evidence type="ECO:0000313" key="5">
    <source>
        <dbReference type="Proteomes" id="UP000198960"/>
    </source>
</evidence>
<dbReference type="PANTHER" id="PTHR32332">
    <property type="entry name" value="2-NITROPROPANE DIOXYGENASE"/>
    <property type="match status" value="1"/>
</dbReference>
<dbReference type="Pfam" id="PF03060">
    <property type="entry name" value="NMO"/>
    <property type="match status" value="1"/>
</dbReference>